<evidence type="ECO:0000256" key="6">
    <source>
        <dbReference type="ARBA" id="ARBA00022840"/>
    </source>
</evidence>
<comment type="similarity">
    <text evidence="1">Belongs to the class-I aminoacyl-tRNA synthetase family.</text>
</comment>
<proteinExistence type="inferred from homology"/>
<keyword evidence="5" id="KW-0547">Nucleotide-binding</keyword>
<comment type="caution">
    <text evidence="11">The sequence shown here is derived from an EMBL/GenBank/DDBJ whole genome shotgun (WGS) entry which is preliminary data.</text>
</comment>
<evidence type="ECO:0000256" key="1">
    <source>
        <dbReference type="ARBA" id="ARBA00005594"/>
    </source>
</evidence>
<name>A0A352IUJ2_9GAMM</name>
<evidence type="ECO:0000256" key="4">
    <source>
        <dbReference type="ARBA" id="ARBA00022598"/>
    </source>
</evidence>
<dbReference type="GO" id="GO:0005829">
    <property type="term" value="C:cytosol"/>
    <property type="evidence" value="ECO:0007669"/>
    <property type="project" value="TreeGrafter"/>
</dbReference>
<dbReference type="InterPro" id="IPR009080">
    <property type="entry name" value="tRNAsynth_Ia_anticodon-bd"/>
</dbReference>
<sequence length="97" mass="10640">IVPHICHTLWQALGHQEPVVDAPWPKADEAAMVRSQIQVVLQVNGKVRAKEDVPADISKADLEKLALENENVMRFTEGATVRKVIVVPGKLVNVVAN</sequence>
<dbReference type="AlphaFoldDB" id="A0A352IUJ2"/>
<comment type="catalytic activity">
    <reaction evidence="9">
        <text>tRNA(Leu) + L-leucine + ATP = L-leucyl-tRNA(Leu) + AMP + diphosphate</text>
        <dbReference type="Rhea" id="RHEA:11688"/>
        <dbReference type="Rhea" id="RHEA-COMP:9613"/>
        <dbReference type="Rhea" id="RHEA-COMP:9622"/>
        <dbReference type="ChEBI" id="CHEBI:30616"/>
        <dbReference type="ChEBI" id="CHEBI:33019"/>
        <dbReference type="ChEBI" id="CHEBI:57427"/>
        <dbReference type="ChEBI" id="CHEBI:78442"/>
        <dbReference type="ChEBI" id="CHEBI:78494"/>
        <dbReference type="ChEBI" id="CHEBI:456215"/>
        <dbReference type="EC" id="6.1.1.4"/>
    </reaction>
</comment>
<keyword evidence="6" id="KW-0067">ATP-binding</keyword>
<evidence type="ECO:0000256" key="9">
    <source>
        <dbReference type="ARBA" id="ARBA00047469"/>
    </source>
</evidence>
<dbReference type="EC" id="6.1.1.4" evidence="2"/>
<protein>
    <recommendedName>
        <fullName evidence="2">leucine--tRNA ligase</fullName>
        <ecNumber evidence="2">6.1.1.4</ecNumber>
    </recommendedName>
</protein>
<dbReference type="GO" id="GO:0005524">
    <property type="term" value="F:ATP binding"/>
    <property type="evidence" value="ECO:0007669"/>
    <property type="project" value="UniProtKB-KW"/>
</dbReference>
<evidence type="ECO:0000256" key="7">
    <source>
        <dbReference type="ARBA" id="ARBA00022917"/>
    </source>
</evidence>
<dbReference type="FunFam" id="3.10.20.590:FF:000001">
    <property type="entry name" value="Leucine--tRNA ligase"/>
    <property type="match status" value="1"/>
</dbReference>
<dbReference type="PANTHER" id="PTHR43740">
    <property type="entry name" value="LEUCYL-TRNA SYNTHETASE"/>
    <property type="match status" value="1"/>
</dbReference>
<evidence type="ECO:0000259" key="10">
    <source>
        <dbReference type="Pfam" id="PF08264"/>
    </source>
</evidence>
<evidence type="ECO:0000256" key="3">
    <source>
        <dbReference type="ARBA" id="ARBA00022490"/>
    </source>
</evidence>
<evidence type="ECO:0000256" key="2">
    <source>
        <dbReference type="ARBA" id="ARBA00013164"/>
    </source>
</evidence>
<evidence type="ECO:0000313" key="12">
    <source>
        <dbReference type="Proteomes" id="UP000263489"/>
    </source>
</evidence>
<gene>
    <name evidence="11" type="primary">leuS</name>
    <name evidence="11" type="ORF">DC045_12620</name>
</gene>
<feature type="domain" description="Methionyl/Valyl/Leucyl/Isoleucyl-tRNA synthetase anticodon-binding" evidence="10">
    <location>
        <begin position="1"/>
        <end position="58"/>
    </location>
</feature>
<dbReference type="EMBL" id="DNNA01000199">
    <property type="protein sequence ID" value="HBC35125.1"/>
    <property type="molecule type" value="Genomic_DNA"/>
</dbReference>
<dbReference type="SUPFAM" id="SSF47323">
    <property type="entry name" value="Anticodon-binding domain of a subclass of class I aminoacyl-tRNA synthetases"/>
    <property type="match status" value="1"/>
</dbReference>
<dbReference type="GO" id="GO:0006429">
    <property type="term" value="P:leucyl-tRNA aminoacylation"/>
    <property type="evidence" value="ECO:0007669"/>
    <property type="project" value="InterPro"/>
</dbReference>
<keyword evidence="8" id="KW-0030">Aminoacyl-tRNA synthetase</keyword>
<organism evidence="11 12">
    <name type="scientific">Marinobacter adhaerens</name>
    <dbReference type="NCBI Taxonomy" id="1033846"/>
    <lineage>
        <taxon>Bacteria</taxon>
        <taxon>Pseudomonadati</taxon>
        <taxon>Pseudomonadota</taxon>
        <taxon>Gammaproteobacteria</taxon>
        <taxon>Pseudomonadales</taxon>
        <taxon>Marinobacteraceae</taxon>
        <taxon>Marinobacter</taxon>
    </lineage>
</organism>
<evidence type="ECO:0000313" key="11">
    <source>
        <dbReference type="EMBL" id="HBC35125.1"/>
    </source>
</evidence>
<dbReference type="GO" id="GO:0004823">
    <property type="term" value="F:leucine-tRNA ligase activity"/>
    <property type="evidence" value="ECO:0007669"/>
    <property type="project" value="UniProtKB-EC"/>
</dbReference>
<reference evidence="11 12" key="1">
    <citation type="journal article" date="2018" name="Nat. Biotechnol.">
        <title>A standardized bacterial taxonomy based on genome phylogeny substantially revises the tree of life.</title>
        <authorList>
            <person name="Parks D.H."/>
            <person name="Chuvochina M."/>
            <person name="Waite D.W."/>
            <person name="Rinke C."/>
            <person name="Skarshewski A."/>
            <person name="Chaumeil P.A."/>
            <person name="Hugenholtz P."/>
        </authorList>
    </citation>
    <scope>NUCLEOTIDE SEQUENCE [LARGE SCALE GENOMIC DNA]</scope>
    <source>
        <strain evidence="11">UBA9380</strain>
    </source>
</reference>
<dbReference type="Proteomes" id="UP000263489">
    <property type="component" value="Unassembled WGS sequence"/>
</dbReference>
<dbReference type="PANTHER" id="PTHR43740:SF2">
    <property type="entry name" value="LEUCINE--TRNA LIGASE, MITOCHONDRIAL"/>
    <property type="match status" value="1"/>
</dbReference>
<evidence type="ECO:0000256" key="5">
    <source>
        <dbReference type="ARBA" id="ARBA00022741"/>
    </source>
</evidence>
<accession>A0A352IUJ2</accession>
<evidence type="ECO:0000256" key="8">
    <source>
        <dbReference type="ARBA" id="ARBA00023146"/>
    </source>
</evidence>
<keyword evidence="7" id="KW-0648">Protein biosynthesis</keyword>
<keyword evidence="4 11" id="KW-0436">Ligase</keyword>
<dbReference type="Gene3D" id="1.10.730.10">
    <property type="entry name" value="Isoleucyl-tRNA Synthetase, Domain 1"/>
    <property type="match status" value="1"/>
</dbReference>
<dbReference type="InterPro" id="IPR013155">
    <property type="entry name" value="M/V/L/I-tRNA-synth_anticd-bd"/>
</dbReference>
<feature type="non-terminal residue" evidence="11">
    <location>
        <position position="1"/>
    </location>
</feature>
<dbReference type="InterPro" id="IPR002302">
    <property type="entry name" value="Leu-tRNA-ligase"/>
</dbReference>
<dbReference type="Pfam" id="PF08264">
    <property type="entry name" value="Anticodon_1"/>
    <property type="match status" value="1"/>
</dbReference>
<keyword evidence="3" id="KW-0963">Cytoplasm</keyword>